<proteinExistence type="predicted"/>
<comment type="caution">
    <text evidence="2">The sequence shown here is derived from an EMBL/GenBank/DDBJ whole genome shotgun (WGS) entry which is preliminary data.</text>
</comment>
<sequence length="276" mass="31388">MVEPSERQRLEHGVAMLVGDMDHSLSTDADRKVLLERKQLLSSQMEELRATMRQVQEDSERSSDEARQCEAEAALELSKVAALRDKVQTLLQQIQRSQQQALEHRRAERDLRVEMERAKGTFQEVISVEMDVQMAIRNEIGQLQQVVQDLANRIETKMSEIDRLEQANSWARAEVSGSVTRWRQRCLWRQEQLRRGLEGKDAEPRRQSPADDEAEALRLMGFCLGALKLESDGSPGKSPRGNGAAQMQKDVVRCFGAITGAKNWLMGSNMDEHSIF</sequence>
<organism evidence="2">
    <name type="scientific">Cladocopium goreaui</name>
    <dbReference type="NCBI Taxonomy" id="2562237"/>
    <lineage>
        <taxon>Eukaryota</taxon>
        <taxon>Sar</taxon>
        <taxon>Alveolata</taxon>
        <taxon>Dinophyceae</taxon>
        <taxon>Suessiales</taxon>
        <taxon>Symbiodiniaceae</taxon>
        <taxon>Cladocopium</taxon>
    </lineage>
</organism>
<accession>A0A9P1G7V6</accession>
<reference evidence="2" key="1">
    <citation type="submission" date="2022-10" db="EMBL/GenBank/DDBJ databases">
        <authorList>
            <person name="Chen Y."/>
            <person name="Dougan E. K."/>
            <person name="Chan C."/>
            <person name="Rhodes N."/>
            <person name="Thang M."/>
        </authorList>
    </citation>
    <scope>NUCLEOTIDE SEQUENCE</scope>
</reference>
<evidence type="ECO:0000313" key="3">
    <source>
        <dbReference type="EMBL" id="CAL1157584.1"/>
    </source>
</evidence>
<evidence type="ECO:0000313" key="4">
    <source>
        <dbReference type="Proteomes" id="UP001152797"/>
    </source>
</evidence>
<keyword evidence="4" id="KW-1185">Reference proteome</keyword>
<evidence type="ECO:0000313" key="2">
    <source>
        <dbReference type="EMBL" id="CAI4004209.1"/>
    </source>
</evidence>
<evidence type="ECO:0000256" key="1">
    <source>
        <dbReference type="SAM" id="Coils"/>
    </source>
</evidence>
<dbReference type="EMBL" id="CAMXCT030003391">
    <property type="protein sequence ID" value="CAL4791521.1"/>
    <property type="molecule type" value="Genomic_DNA"/>
</dbReference>
<name>A0A9P1G7V6_9DINO</name>
<dbReference type="AlphaFoldDB" id="A0A9P1G7V6"/>
<gene>
    <name evidence="2" type="ORF">C1SCF055_LOCUS30018</name>
</gene>
<dbReference type="OrthoDB" id="10600503at2759"/>
<dbReference type="Proteomes" id="UP001152797">
    <property type="component" value="Unassembled WGS sequence"/>
</dbReference>
<keyword evidence="1" id="KW-0175">Coiled coil</keyword>
<reference evidence="3" key="2">
    <citation type="submission" date="2024-04" db="EMBL/GenBank/DDBJ databases">
        <authorList>
            <person name="Chen Y."/>
            <person name="Shah S."/>
            <person name="Dougan E. K."/>
            <person name="Thang M."/>
            <person name="Chan C."/>
        </authorList>
    </citation>
    <scope>NUCLEOTIDE SEQUENCE [LARGE SCALE GENOMIC DNA]</scope>
</reference>
<protein>
    <submittedName>
        <fullName evidence="2">Uncharacterized protein</fullName>
    </submittedName>
</protein>
<dbReference type="EMBL" id="CAMXCT010003391">
    <property type="protein sequence ID" value="CAI4004209.1"/>
    <property type="molecule type" value="Genomic_DNA"/>
</dbReference>
<feature type="coiled-coil region" evidence="1">
    <location>
        <begin position="31"/>
        <end position="107"/>
    </location>
</feature>
<dbReference type="EMBL" id="CAMXCT020003391">
    <property type="protein sequence ID" value="CAL1157584.1"/>
    <property type="molecule type" value="Genomic_DNA"/>
</dbReference>